<protein>
    <submittedName>
        <fullName evidence="3">Uncharacterized protein</fullName>
    </submittedName>
</protein>
<dbReference type="Proteomes" id="UP000256923">
    <property type="component" value="Chromosome 2"/>
</dbReference>
<keyword evidence="9" id="KW-1185">Reference proteome</keyword>
<reference evidence="8 9" key="3">
    <citation type="journal article" date="2021" name="PeerJ">
        <title>Analysis of 44 Vibrio anguillarum genomes reveals high genetic diversity.</title>
        <authorList>
            <person name="Hansen M.J."/>
            <person name="Dalsgaard I."/>
        </authorList>
    </citation>
    <scope>NUCLEOTIDE SEQUENCE [LARGE SCALE GENOMIC DNA]</scope>
    <source>
        <strain evidence="4 9">040915-1/1B</strain>
        <strain evidence="3 8">17-16730-2A</strain>
    </source>
</reference>
<evidence type="ECO:0000256" key="1">
    <source>
        <dbReference type="SAM" id="SignalP"/>
    </source>
</evidence>
<reference evidence="5 6" key="1">
    <citation type="journal article" date="2017" name="J. Fish Dis.">
        <title>Comparative assessment of Vibrio virulence in marine fish larvae.</title>
        <authorList>
            <person name="Ronneseth A."/>
            <person name="Castillo D."/>
            <person name="D'Alvise P."/>
            <person name="Tonnesen O."/>
            <person name="Haugland G."/>
            <person name="Grotkjaer T."/>
            <person name="Engell-Sorensen K."/>
            <person name="Norremark L."/>
            <person name="Bergh O."/>
            <person name="Wergeland H.I."/>
            <person name="Gram L."/>
        </authorList>
    </citation>
    <scope>NUCLEOTIDE SEQUENCE [LARGE SCALE GENOMIC DNA]</scope>
    <source>
        <strain evidence="5 6">90-11-286</strain>
    </source>
</reference>
<evidence type="ECO:0000313" key="2">
    <source>
        <dbReference type="EMBL" id="AZS27333.1"/>
    </source>
</evidence>
<dbReference type="Proteomes" id="UP000078309">
    <property type="component" value="Unassembled WGS sequence"/>
</dbReference>
<dbReference type="Proteomes" id="UP000726136">
    <property type="component" value="Unassembled WGS sequence"/>
</dbReference>
<keyword evidence="1" id="KW-0732">Signal</keyword>
<feature type="signal peptide" evidence="1">
    <location>
        <begin position="1"/>
        <end position="21"/>
    </location>
</feature>
<proteinExistence type="predicted"/>
<evidence type="ECO:0000313" key="3">
    <source>
        <dbReference type="EMBL" id="MBF4275373.1"/>
    </source>
</evidence>
<dbReference type="RefSeq" id="WP_017044469.1">
    <property type="nucleotide sequence ID" value="NZ_CP022100.1"/>
</dbReference>
<dbReference type="AlphaFoldDB" id="A0A191W8L8"/>
<evidence type="ECO:0000313" key="6">
    <source>
        <dbReference type="Proteomes" id="UP000078309"/>
    </source>
</evidence>
<reference evidence="2 7" key="2">
    <citation type="submission" date="2018-12" db="EMBL/GenBank/DDBJ databases">
        <title>Characterization and Draft Genome of Vibrio anguillarum J360 Marine Pathogen Isolated from an Outbreak in Lumpfish (Cyclopterus lumpus).</title>
        <authorList>
            <person name="Vasquez J.I."/>
            <person name="Cao T."/>
            <person name="Chakraborty S."/>
            <person name="Gnanagobal H."/>
            <person name="Wescot J."/>
            <person name="Boyce D."/>
            <person name="Santander J."/>
        </authorList>
    </citation>
    <scope>NUCLEOTIDE SEQUENCE [LARGE SCALE GENOMIC DNA]</scope>
    <source>
        <strain evidence="2 7">J360</strain>
    </source>
</reference>
<organism evidence="3 8">
    <name type="scientific">Vibrio anguillarum</name>
    <name type="common">Listonella anguillarum</name>
    <dbReference type="NCBI Taxonomy" id="55601"/>
    <lineage>
        <taxon>Bacteria</taxon>
        <taxon>Pseudomonadati</taxon>
        <taxon>Pseudomonadota</taxon>
        <taxon>Gammaproteobacteria</taxon>
        <taxon>Vibrionales</taxon>
        <taxon>Vibrionaceae</taxon>
        <taxon>Vibrio</taxon>
    </lineage>
</organism>
<dbReference type="EMBL" id="CP034673">
    <property type="protein sequence ID" value="AZS27333.1"/>
    <property type="molecule type" value="Genomic_DNA"/>
</dbReference>
<evidence type="ECO:0000313" key="9">
    <source>
        <dbReference type="Proteomes" id="UP000726136"/>
    </source>
</evidence>
<accession>A0A191W8L8</accession>
<evidence type="ECO:0000313" key="4">
    <source>
        <dbReference type="EMBL" id="MBF4373650.1"/>
    </source>
</evidence>
<sequence>MPSKFNTLIGVVLLSPTLTFAKINMAEVNAYAYEGLADMCANSRSISRDQQKEMQAIYLKIKNQRKKSLPADDDFAHYAAKQLWDIHSTPHYEECIALLKRK</sequence>
<dbReference type="EMBL" id="JAHGUI010000040">
    <property type="protein sequence ID" value="MBT2919194.1"/>
    <property type="molecule type" value="Genomic_DNA"/>
</dbReference>
<dbReference type="EMBL" id="RDPI01000011">
    <property type="protein sequence ID" value="MBF4373650.1"/>
    <property type="molecule type" value="Genomic_DNA"/>
</dbReference>
<dbReference type="Proteomes" id="UP000722957">
    <property type="component" value="Unassembled WGS sequence"/>
</dbReference>
<dbReference type="EMBL" id="RDOM01001134">
    <property type="protein sequence ID" value="MBF4275373.1"/>
    <property type="molecule type" value="Genomic_DNA"/>
</dbReference>
<evidence type="ECO:0000313" key="8">
    <source>
        <dbReference type="Proteomes" id="UP000722957"/>
    </source>
</evidence>
<feature type="chain" id="PRO_5011378614" evidence="1">
    <location>
        <begin position="22"/>
        <end position="102"/>
    </location>
</feature>
<gene>
    <name evidence="2" type="ORF">DYL72_20905</name>
    <name evidence="3" type="ORF">EAY07_25885</name>
    <name evidence="4" type="ORF">EAY46_11245</name>
    <name evidence="5" type="ORF">PL14_10880</name>
</gene>
<evidence type="ECO:0000313" key="7">
    <source>
        <dbReference type="Proteomes" id="UP000256923"/>
    </source>
</evidence>
<dbReference type="OrthoDB" id="5877144at2"/>
<reference evidence="5" key="4">
    <citation type="submission" date="2021-05" db="EMBL/GenBank/DDBJ databases">
        <authorList>
            <person name="Kalatzis P.G."/>
            <person name="Castillo D."/>
            <person name="D'Alvise P."/>
            <person name="Middelboe M."/>
            <person name="Gram L."/>
        </authorList>
    </citation>
    <scope>NUCLEOTIDE SEQUENCE</scope>
    <source>
        <strain evidence="5">90-11-286</strain>
    </source>
</reference>
<evidence type="ECO:0000313" key="5">
    <source>
        <dbReference type="EMBL" id="MBT2919194.1"/>
    </source>
</evidence>
<name>A0A191W8L8_VIBAN</name>